<name>A0A5M5ZN05_9BACT</name>
<accession>A0A5M5ZN05</accession>
<reference evidence="1 2" key="1">
    <citation type="journal article" date="2019" name="Nat. Med.">
        <title>A library of human gut bacterial isolates paired with longitudinal multiomics data enables mechanistic microbiome research.</title>
        <authorList>
            <person name="Poyet M."/>
            <person name="Groussin M."/>
            <person name="Gibbons S.M."/>
            <person name="Avila-Pacheco J."/>
            <person name="Jiang X."/>
            <person name="Kearney S.M."/>
            <person name="Perrotta A.R."/>
            <person name="Berdy B."/>
            <person name="Zhao S."/>
            <person name="Lieberman T.D."/>
            <person name="Swanson P.K."/>
            <person name="Smith M."/>
            <person name="Roesemann S."/>
            <person name="Alexander J.E."/>
            <person name="Rich S.A."/>
            <person name="Livny J."/>
            <person name="Vlamakis H."/>
            <person name="Clish C."/>
            <person name="Bullock K."/>
            <person name="Deik A."/>
            <person name="Scott J."/>
            <person name="Pierce K.A."/>
            <person name="Xavier R.J."/>
            <person name="Alm E.J."/>
        </authorList>
    </citation>
    <scope>NUCLEOTIDE SEQUENCE [LARGE SCALE GENOMIC DNA]</scope>
    <source>
        <strain evidence="1 2">BIOML-A5</strain>
    </source>
</reference>
<dbReference type="EMBL" id="VVZB01000034">
    <property type="protein sequence ID" value="KAA5378855.1"/>
    <property type="molecule type" value="Genomic_DNA"/>
</dbReference>
<comment type="caution">
    <text evidence="1">The sequence shown here is derived from an EMBL/GenBank/DDBJ whole genome shotgun (WGS) entry which is preliminary data.</text>
</comment>
<organism evidence="1 2">
    <name type="scientific">Phocaeicola dorei</name>
    <dbReference type="NCBI Taxonomy" id="357276"/>
    <lineage>
        <taxon>Bacteria</taxon>
        <taxon>Pseudomonadati</taxon>
        <taxon>Bacteroidota</taxon>
        <taxon>Bacteroidia</taxon>
        <taxon>Bacteroidales</taxon>
        <taxon>Bacteroidaceae</taxon>
        <taxon>Phocaeicola</taxon>
    </lineage>
</organism>
<evidence type="ECO:0000313" key="2">
    <source>
        <dbReference type="Proteomes" id="UP000347681"/>
    </source>
</evidence>
<dbReference type="RefSeq" id="WP_149941356.1">
    <property type="nucleotide sequence ID" value="NZ_VVZB01000034.1"/>
</dbReference>
<evidence type="ECO:0000313" key="1">
    <source>
        <dbReference type="EMBL" id="KAA5378855.1"/>
    </source>
</evidence>
<dbReference type="Proteomes" id="UP000347681">
    <property type="component" value="Unassembled WGS sequence"/>
</dbReference>
<proteinExistence type="predicted"/>
<sequence length="146" mass="16456">MNQEQIAEKLKAVSQDKVYKGGLSTYAVQSIKSGRSNYPVSNLITYCQDLELKFVMTDLATEDCFYPISVLDVHKVLDLLMNRYEVDNKLIYRKTAVHYTAPKSLVEEELEKIKSASGANKYVAPLSIKTLLAVCEVIHCDLSFVN</sequence>
<dbReference type="AlphaFoldDB" id="A0A5M5ZN05"/>
<protein>
    <submittedName>
        <fullName evidence="1">Uncharacterized protein</fullName>
    </submittedName>
</protein>
<gene>
    <name evidence="1" type="ORF">F2Y61_22740</name>
</gene>